<dbReference type="GeneID" id="4391746"/>
<evidence type="ECO:0000313" key="9">
    <source>
        <dbReference type="EMBL" id="EAQ88600.1"/>
    </source>
</evidence>
<protein>
    <recommendedName>
        <fullName evidence="8">Rhodopsin domain-containing protein</fullName>
    </recommendedName>
</protein>
<evidence type="ECO:0000256" key="6">
    <source>
        <dbReference type="SAM" id="MobiDB-lite"/>
    </source>
</evidence>
<dbReference type="RefSeq" id="XP_001224433.1">
    <property type="nucleotide sequence ID" value="XM_001224432.1"/>
</dbReference>
<feature type="domain" description="Rhodopsin" evidence="8">
    <location>
        <begin position="45"/>
        <end position="287"/>
    </location>
</feature>
<keyword evidence="3 7" id="KW-1133">Transmembrane helix</keyword>
<feature type="transmembrane region" description="Helical" evidence="7">
    <location>
        <begin position="27"/>
        <end position="49"/>
    </location>
</feature>
<keyword evidence="4 7" id="KW-0472">Membrane</keyword>
<feature type="region of interest" description="Disordered" evidence="6">
    <location>
        <begin position="327"/>
        <end position="386"/>
    </location>
</feature>
<evidence type="ECO:0000256" key="2">
    <source>
        <dbReference type="ARBA" id="ARBA00022692"/>
    </source>
</evidence>
<dbReference type="AlphaFoldDB" id="Q2GZ27"/>
<evidence type="ECO:0000256" key="3">
    <source>
        <dbReference type="ARBA" id="ARBA00022989"/>
    </source>
</evidence>
<feature type="transmembrane region" description="Helical" evidence="7">
    <location>
        <begin position="187"/>
        <end position="209"/>
    </location>
</feature>
<dbReference type="InterPro" id="IPR052337">
    <property type="entry name" value="SAT4-like"/>
</dbReference>
<evidence type="ECO:0000313" key="10">
    <source>
        <dbReference type="Proteomes" id="UP000001056"/>
    </source>
</evidence>
<dbReference type="eggNOG" id="ENOG502SN0C">
    <property type="taxonomic scope" value="Eukaryota"/>
</dbReference>
<dbReference type="OrthoDB" id="5283415at2759"/>
<feature type="compositionally biased region" description="Basic and acidic residues" evidence="6">
    <location>
        <begin position="444"/>
        <end position="455"/>
    </location>
</feature>
<feature type="region of interest" description="Disordered" evidence="6">
    <location>
        <begin position="409"/>
        <end position="455"/>
    </location>
</feature>
<evidence type="ECO:0000256" key="1">
    <source>
        <dbReference type="ARBA" id="ARBA00004141"/>
    </source>
</evidence>
<evidence type="ECO:0000259" key="8">
    <source>
        <dbReference type="Pfam" id="PF20684"/>
    </source>
</evidence>
<dbReference type="OMA" id="WFHVIAS"/>
<evidence type="ECO:0000256" key="4">
    <source>
        <dbReference type="ARBA" id="ARBA00023136"/>
    </source>
</evidence>
<dbReference type="Pfam" id="PF20684">
    <property type="entry name" value="Fung_rhodopsin"/>
    <property type="match status" value="1"/>
</dbReference>
<feature type="compositionally biased region" description="Basic residues" evidence="6">
    <location>
        <begin position="331"/>
        <end position="340"/>
    </location>
</feature>
<feature type="transmembrane region" description="Helical" evidence="7">
    <location>
        <begin position="61"/>
        <end position="81"/>
    </location>
</feature>
<dbReference type="PANTHER" id="PTHR33048:SF108">
    <property type="entry name" value="INTEGRAL MEMBRANE PROTEIN"/>
    <property type="match status" value="1"/>
</dbReference>
<comment type="subcellular location">
    <subcellularLocation>
        <location evidence="1">Membrane</location>
        <topology evidence="1">Multi-pass membrane protein</topology>
    </subcellularLocation>
</comment>
<evidence type="ECO:0000256" key="7">
    <source>
        <dbReference type="SAM" id="Phobius"/>
    </source>
</evidence>
<keyword evidence="10" id="KW-1185">Reference proteome</keyword>
<accession>Q2GZ27</accession>
<dbReference type="PANTHER" id="PTHR33048">
    <property type="entry name" value="PTH11-LIKE INTEGRAL MEMBRANE PROTEIN (AFU_ORTHOLOGUE AFUA_5G11245)"/>
    <property type="match status" value="1"/>
</dbReference>
<feature type="transmembrane region" description="Helical" evidence="7">
    <location>
        <begin position="101"/>
        <end position="127"/>
    </location>
</feature>
<dbReference type="EMBL" id="CH408032">
    <property type="protein sequence ID" value="EAQ88600.1"/>
    <property type="molecule type" value="Genomic_DNA"/>
</dbReference>
<evidence type="ECO:0000256" key="5">
    <source>
        <dbReference type="ARBA" id="ARBA00038359"/>
    </source>
</evidence>
<dbReference type="HOGENOM" id="CLU_028200_29_1_1"/>
<dbReference type="VEuPathDB" id="FungiDB:CHGG_05219"/>
<dbReference type="GO" id="GO:0016020">
    <property type="term" value="C:membrane"/>
    <property type="evidence" value="ECO:0007669"/>
    <property type="project" value="UniProtKB-SubCell"/>
</dbReference>
<comment type="similarity">
    <text evidence="5">Belongs to the SAT4 family.</text>
</comment>
<dbReference type="InParanoid" id="Q2GZ27"/>
<feature type="compositionally biased region" description="Basic and acidic residues" evidence="6">
    <location>
        <begin position="409"/>
        <end position="420"/>
    </location>
</feature>
<gene>
    <name evidence="9" type="ORF">CHGG_05219</name>
</gene>
<reference evidence="10" key="1">
    <citation type="journal article" date="2015" name="Genome Announc.">
        <title>Draft genome sequence of the cellulolytic fungus Chaetomium globosum.</title>
        <authorList>
            <person name="Cuomo C.A."/>
            <person name="Untereiner W.A."/>
            <person name="Ma L.-J."/>
            <person name="Grabherr M."/>
            <person name="Birren B.W."/>
        </authorList>
    </citation>
    <scope>NUCLEOTIDE SEQUENCE [LARGE SCALE GENOMIC DNA]</scope>
    <source>
        <strain evidence="10">ATCC 6205 / CBS 148.51 / DSM 1962 / NBRC 6347 / NRRL 1970</strain>
    </source>
</reference>
<dbReference type="InterPro" id="IPR049326">
    <property type="entry name" value="Rhodopsin_dom_fungi"/>
</dbReference>
<organism evidence="9 10">
    <name type="scientific">Chaetomium globosum (strain ATCC 6205 / CBS 148.51 / DSM 1962 / NBRC 6347 / NRRL 1970)</name>
    <name type="common">Soil fungus</name>
    <dbReference type="NCBI Taxonomy" id="306901"/>
    <lineage>
        <taxon>Eukaryota</taxon>
        <taxon>Fungi</taxon>
        <taxon>Dikarya</taxon>
        <taxon>Ascomycota</taxon>
        <taxon>Pezizomycotina</taxon>
        <taxon>Sordariomycetes</taxon>
        <taxon>Sordariomycetidae</taxon>
        <taxon>Sordariales</taxon>
        <taxon>Chaetomiaceae</taxon>
        <taxon>Chaetomium</taxon>
    </lineage>
</organism>
<feature type="transmembrane region" description="Helical" evidence="7">
    <location>
        <begin position="221"/>
        <end position="241"/>
    </location>
</feature>
<keyword evidence="2 7" id="KW-0812">Transmembrane</keyword>
<sequence>MVKMAILPRRPEHVDVLTIPTPPLQQAALFVIFFFTALAFVTYSLRAYTRLRTRTWGIDDYLVTAAMVFSLMMIGPFYMYIKLGYFGWHAADVPEFDPAPGMWWFYLAQLFYNPILAFVKASVLCFLLRLGGQKPGVKFAIHFLNAFNALQAIAIFLVAALQCLPIEANWDFAVKADPNTVCVDNSFHVTISCITILTDIAVIALPFWIFLGLKMPKAAKIAVLGIFMLGLAVTIIGIVRLQGVIRLFYVKQTSKDPYYDITVTLSVVEANVAIVSASAPALRPLFRSLLPGLFGGSSARYGAHNKYNYANSNSPYVFSGAGGSVAAAGTSHHHHHNHAGSRRDANESSLVGGGNPHGNIRLKNLRSPSGKGGHAECRSISPSGSEEEIMTYNGIMRTTDVQVHYEGDRDSRAAHRHDMLRAGGGGGDTTDVEMSSRASSDLKAGGREQVEKRTL</sequence>
<feature type="transmembrane region" description="Helical" evidence="7">
    <location>
        <begin position="139"/>
        <end position="161"/>
    </location>
</feature>
<name>Q2GZ27_CHAGB</name>
<dbReference type="Proteomes" id="UP000001056">
    <property type="component" value="Unassembled WGS sequence"/>
</dbReference>
<proteinExistence type="inferred from homology"/>